<reference evidence="2" key="1">
    <citation type="journal article" date="2022" name="Mol. Ecol. Resour.">
        <title>The genomes of chicory, endive, great burdock and yacon provide insights into Asteraceae palaeo-polyploidization history and plant inulin production.</title>
        <authorList>
            <person name="Fan W."/>
            <person name="Wang S."/>
            <person name="Wang H."/>
            <person name="Wang A."/>
            <person name="Jiang F."/>
            <person name="Liu H."/>
            <person name="Zhao H."/>
            <person name="Xu D."/>
            <person name="Zhang Y."/>
        </authorList>
    </citation>
    <scope>NUCLEOTIDE SEQUENCE [LARGE SCALE GENOMIC DNA]</scope>
    <source>
        <strain evidence="2">cv. Punajuju</strain>
    </source>
</reference>
<evidence type="ECO:0000313" key="1">
    <source>
        <dbReference type="EMBL" id="KAI3724177.1"/>
    </source>
</evidence>
<organism evidence="1 2">
    <name type="scientific">Cichorium intybus</name>
    <name type="common">Chicory</name>
    <dbReference type="NCBI Taxonomy" id="13427"/>
    <lineage>
        <taxon>Eukaryota</taxon>
        <taxon>Viridiplantae</taxon>
        <taxon>Streptophyta</taxon>
        <taxon>Embryophyta</taxon>
        <taxon>Tracheophyta</taxon>
        <taxon>Spermatophyta</taxon>
        <taxon>Magnoliopsida</taxon>
        <taxon>eudicotyledons</taxon>
        <taxon>Gunneridae</taxon>
        <taxon>Pentapetalae</taxon>
        <taxon>asterids</taxon>
        <taxon>campanulids</taxon>
        <taxon>Asterales</taxon>
        <taxon>Asteraceae</taxon>
        <taxon>Cichorioideae</taxon>
        <taxon>Cichorieae</taxon>
        <taxon>Cichoriinae</taxon>
        <taxon>Cichorium</taxon>
    </lineage>
</organism>
<name>A0ACB9BQA7_CICIN</name>
<comment type="caution">
    <text evidence="1">The sequence shown here is derived from an EMBL/GenBank/DDBJ whole genome shotgun (WGS) entry which is preliminary data.</text>
</comment>
<dbReference type="EMBL" id="CM042014">
    <property type="protein sequence ID" value="KAI3724177.1"/>
    <property type="molecule type" value="Genomic_DNA"/>
</dbReference>
<keyword evidence="2" id="KW-1185">Reference proteome</keyword>
<dbReference type="Proteomes" id="UP001055811">
    <property type="component" value="Linkage Group LG06"/>
</dbReference>
<accession>A0ACB9BQA7</accession>
<sequence>MASFKSSPSSSSSVPTRRWTYDVFLCFRGKDTRNNFVDHLYSALLQKGIHAFKDDKALDKGKPISPELLKAIEESRNKVSNILLVDSGSVLLKLLIHA</sequence>
<proteinExistence type="predicted"/>
<evidence type="ECO:0000313" key="2">
    <source>
        <dbReference type="Proteomes" id="UP001055811"/>
    </source>
</evidence>
<gene>
    <name evidence="1" type="ORF">L2E82_35945</name>
</gene>
<protein>
    <submittedName>
        <fullName evidence="1">Uncharacterized protein</fullName>
    </submittedName>
</protein>
<reference evidence="1 2" key="2">
    <citation type="journal article" date="2022" name="Mol. Ecol. Resour.">
        <title>The genomes of chicory, endive, great burdock and yacon provide insights into Asteraceae paleo-polyploidization history and plant inulin production.</title>
        <authorList>
            <person name="Fan W."/>
            <person name="Wang S."/>
            <person name="Wang H."/>
            <person name="Wang A."/>
            <person name="Jiang F."/>
            <person name="Liu H."/>
            <person name="Zhao H."/>
            <person name="Xu D."/>
            <person name="Zhang Y."/>
        </authorList>
    </citation>
    <scope>NUCLEOTIDE SEQUENCE [LARGE SCALE GENOMIC DNA]</scope>
    <source>
        <strain evidence="2">cv. Punajuju</strain>
        <tissue evidence="1">Leaves</tissue>
    </source>
</reference>